<proteinExistence type="predicted"/>
<dbReference type="OrthoDB" id="313161at2157"/>
<evidence type="ECO:0000313" key="3">
    <source>
        <dbReference type="Proteomes" id="UP000324020"/>
    </source>
</evidence>
<keyword evidence="1" id="KW-1133">Transmembrane helix</keyword>
<evidence type="ECO:0000256" key="1">
    <source>
        <dbReference type="SAM" id="Phobius"/>
    </source>
</evidence>
<dbReference type="InterPro" id="IPR007163">
    <property type="entry name" value="VCA0040-like"/>
</dbReference>
<protein>
    <submittedName>
        <fullName evidence="2">Putative membrane protein</fullName>
    </submittedName>
</protein>
<dbReference type="PANTHER" id="PTHR37308">
    <property type="entry name" value="INTEGRAL MEMBRANE PROTEIN"/>
    <property type="match status" value="1"/>
</dbReference>
<name>A0A1G7SJ50_9EURY</name>
<evidence type="ECO:0000313" key="2">
    <source>
        <dbReference type="EMBL" id="SDG22260.1"/>
    </source>
</evidence>
<keyword evidence="1" id="KW-0812">Transmembrane</keyword>
<dbReference type="EMBL" id="FNBO01000021">
    <property type="protein sequence ID" value="SDG22260.1"/>
    <property type="molecule type" value="Genomic_DNA"/>
</dbReference>
<feature type="transmembrane region" description="Helical" evidence="1">
    <location>
        <begin position="107"/>
        <end position="126"/>
    </location>
</feature>
<dbReference type="Proteomes" id="UP000324020">
    <property type="component" value="Unassembled WGS sequence"/>
</dbReference>
<feature type="transmembrane region" description="Helical" evidence="1">
    <location>
        <begin position="290"/>
        <end position="308"/>
    </location>
</feature>
<feature type="transmembrane region" description="Helical" evidence="1">
    <location>
        <begin position="79"/>
        <end position="101"/>
    </location>
</feature>
<feature type="transmembrane region" description="Helical" evidence="1">
    <location>
        <begin position="138"/>
        <end position="158"/>
    </location>
</feature>
<feature type="transmembrane region" description="Helical" evidence="1">
    <location>
        <begin position="224"/>
        <end position="243"/>
    </location>
</feature>
<reference evidence="2 3" key="1">
    <citation type="submission" date="2016-10" db="EMBL/GenBank/DDBJ databases">
        <authorList>
            <person name="Varghese N."/>
            <person name="Submissions S."/>
        </authorList>
    </citation>
    <scope>NUCLEOTIDE SEQUENCE [LARGE SCALE GENOMIC DNA]</scope>
    <source>
        <strain evidence="2 3">CGMCC 1.3527</strain>
    </source>
</reference>
<dbReference type="AlphaFoldDB" id="A0A1G7SJ50"/>
<sequence length="314" mass="31353">MVGLRKWATIYLKGVAMGSADAVPGVSGGTIALIVGVYERLVAAITAATPSRLRRILAGVRSADRADALTAFRELDAGFLLALGAGIGTAVVAVLSGVDYLLATRPVATYGFFFGLIAASAAVLFADVDLATPARKAAAVAGFAVAFLASGYASAAVASSLPVVAVAGAVAVSAMILPGISGSLLLIVLGQYDYMAGTVGRFVDGVAAFALGRGPAGIVETAPVVAAFCAGGVVGLVTIAHAVRYALERARAATLAFLVSLVVGALRAPLVETAAVLTESGESWRAAAPRFALAALAGAGLVVVLNRYSAAIEY</sequence>
<feature type="transmembrane region" description="Helical" evidence="1">
    <location>
        <begin position="194"/>
        <end position="212"/>
    </location>
</feature>
<feature type="transmembrane region" description="Helical" evidence="1">
    <location>
        <begin position="164"/>
        <end position="187"/>
    </location>
</feature>
<feature type="transmembrane region" description="Helical" evidence="1">
    <location>
        <begin position="250"/>
        <end position="270"/>
    </location>
</feature>
<gene>
    <name evidence="2" type="ORF">SAMN04488067_1214</name>
</gene>
<dbReference type="Pfam" id="PF04018">
    <property type="entry name" value="VCA0040-like"/>
    <property type="match status" value="1"/>
</dbReference>
<dbReference type="PANTHER" id="PTHR37308:SF1">
    <property type="entry name" value="POLYPRENYL-PHOSPHATE TRANSPORTER"/>
    <property type="match status" value="1"/>
</dbReference>
<keyword evidence="3" id="KW-1185">Reference proteome</keyword>
<organism evidence="2 3">
    <name type="scientific">Halorubrum xinjiangense</name>
    <dbReference type="NCBI Taxonomy" id="261291"/>
    <lineage>
        <taxon>Archaea</taxon>
        <taxon>Methanobacteriati</taxon>
        <taxon>Methanobacteriota</taxon>
        <taxon>Stenosarchaea group</taxon>
        <taxon>Halobacteria</taxon>
        <taxon>Halobacteriales</taxon>
        <taxon>Haloferacaceae</taxon>
        <taxon>Halorubrum</taxon>
    </lineage>
</organism>
<accession>A0A1G7SJ50</accession>
<dbReference type="RefSeq" id="WP_149799935.1">
    <property type="nucleotide sequence ID" value="NZ_FNBO01000021.1"/>
</dbReference>
<keyword evidence="1" id="KW-0472">Membrane</keyword>